<dbReference type="AlphaFoldDB" id="A0A0Q9YQ35"/>
<gene>
    <name evidence="1" type="ORF">HT99x_00373</name>
</gene>
<dbReference type="InterPro" id="IPR032675">
    <property type="entry name" value="LRR_dom_sf"/>
</dbReference>
<sequence length="204" mass="22957">MAISGITLESQNKEFDNLSKSSAISPESMEKISTAITSFDLMEREQLLNEINNELIEFSLSLSTPQDLDISNIGATRPSSKLLDFLRQNSATLQNLNFSANSFTSFDWLRKFTLPKLSSLNISGNPIQKEELDQLHMNFFMIELITKDQSTPSIPSLKEAKPLTIQYKAQAAKIPQQIDTEIKATPKEEAHKPKGIKGFFKKLF</sequence>
<evidence type="ECO:0000313" key="1">
    <source>
        <dbReference type="EMBL" id="KRG22832.1"/>
    </source>
</evidence>
<dbReference type="SUPFAM" id="SSF52047">
    <property type="entry name" value="RNI-like"/>
    <property type="match status" value="1"/>
</dbReference>
<dbReference type="STRING" id="295108.HT99x_00373"/>
<comment type="caution">
    <text evidence="1">The sequence shown here is derived from an EMBL/GenBank/DDBJ whole genome shotgun (WGS) entry which is preliminary data.</text>
</comment>
<organism evidence="1">
    <name type="scientific">Candidatus Berkiella aquae</name>
    <dbReference type="NCBI Taxonomy" id="295108"/>
    <lineage>
        <taxon>Bacteria</taxon>
        <taxon>Pseudomonadati</taxon>
        <taxon>Pseudomonadota</taxon>
        <taxon>Gammaproteobacteria</taxon>
        <taxon>Candidatus Berkiellales</taxon>
        <taxon>Candidatus Berkiellaceae</taxon>
        <taxon>Candidatus Berkiella</taxon>
    </lineage>
</organism>
<accession>A0A0Q9YQ35</accession>
<protein>
    <submittedName>
        <fullName evidence="1">Leucine Rich repeats (2 copies)</fullName>
    </submittedName>
</protein>
<reference evidence="1" key="1">
    <citation type="submission" date="2015-09" db="EMBL/GenBank/DDBJ databases">
        <title>Draft Genome Sequences of Two Novel Amoeba-resistant Intranuclear Bacteria, Candidatus Berkiella cookevillensis and Candidatus Berkiella aquae.</title>
        <authorList>
            <person name="Mehari Y.T."/>
            <person name="Arivett B.A."/>
            <person name="Farone A.L."/>
            <person name="Gunderson J.H."/>
            <person name="Farone M.B."/>
        </authorList>
    </citation>
    <scope>NUCLEOTIDE SEQUENCE [LARGE SCALE GENOMIC DNA]</scope>
    <source>
        <strain evidence="1">HT99</strain>
    </source>
</reference>
<dbReference type="Gene3D" id="3.80.10.10">
    <property type="entry name" value="Ribonuclease Inhibitor"/>
    <property type="match status" value="1"/>
</dbReference>
<dbReference type="EMBL" id="LKAJ01000001">
    <property type="protein sequence ID" value="KRG22832.1"/>
    <property type="molecule type" value="Genomic_DNA"/>
</dbReference>
<name>A0A0Q9YQ35_9GAMM</name>
<proteinExistence type="predicted"/>